<dbReference type="SUPFAM" id="SSF159234">
    <property type="entry name" value="FomD-like"/>
    <property type="match status" value="1"/>
</dbReference>
<name>A0A6N9H686_9MICO</name>
<organism evidence="2 3">
    <name type="scientific">Brevibacterium rongguiense</name>
    <dbReference type="NCBI Taxonomy" id="2695267"/>
    <lineage>
        <taxon>Bacteria</taxon>
        <taxon>Bacillati</taxon>
        <taxon>Actinomycetota</taxon>
        <taxon>Actinomycetes</taxon>
        <taxon>Micrococcales</taxon>
        <taxon>Brevibacteriaceae</taxon>
        <taxon>Brevibacterium</taxon>
    </lineage>
</organism>
<dbReference type="Gene3D" id="2.40.380.10">
    <property type="entry name" value="FomD-like"/>
    <property type="match status" value="1"/>
</dbReference>
<accession>A0A6N9H686</accession>
<dbReference type="InterPro" id="IPR007295">
    <property type="entry name" value="DUF402"/>
</dbReference>
<dbReference type="Proteomes" id="UP000469215">
    <property type="component" value="Unassembled WGS sequence"/>
</dbReference>
<gene>
    <name evidence="2" type="ORF">GSY69_05205</name>
</gene>
<keyword evidence="3" id="KW-1185">Reference proteome</keyword>
<evidence type="ECO:0000313" key="3">
    <source>
        <dbReference type="Proteomes" id="UP000469215"/>
    </source>
</evidence>
<dbReference type="EMBL" id="WWEQ01000015">
    <property type="protein sequence ID" value="MYM19381.1"/>
    <property type="molecule type" value="Genomic_DNA"/>
</dbReference>
<sequence length="231" mass="25696">MGAGPHWAPGERVRWHFRRHDFAAHGTEVVQPTRVVRDDERGAVLWLAGETPTAESRIAGFEKVNPHDVPDADRFLPPGREPARVQLPGRWHGRGVLRIVPAGLPFSVWVFRAPGGEHAAWYINLEQLHVRAGADLYTADHILDIVIHPGEEPRLKDEDELAGALAGGMYDPEAVRTICAHADLALAQYAAGHWAFDEEWTHWAPPPEWAMTPAEQREAAALLRPWLGADD</sequence>
<evidence type="ECO:0000313" key="2">
    <source>
        <dbReference type="EMBL" id="MYM19381.1"/>
    </source>
</evidence>
<evidence type="ECO:0000259" key="1">
    <source>
        <dbReference type="Pfam" id="PF04167"/>
    </source>
</evidence>
<dbReference type="InterPro" id="IPR035930">
    <property type="entry name" value="FomD-like_sf"/>
</dbReference>
<feature type="domain" description="DUF402" evidence="1">
    <location>
        <begin position="90"/>
        <end position="193"/>
    </location>
</feature>
<reference evidence="2 3" key="1">
    <citation type="submission" date="2020-01" db="EMBL/GenBank/DDBJ databases">
        <authorList>
            <person name="Deng T."/>
        </authorList>
    </citation>
    <scope>NUCLEOTIDE SEQUENCE [LARGE SCALE GENOMIC DNA]</scope>
    <source>
        <strain evidence="2 3">5221</strain>
    </source>
</reference>
<protein>
    <submittedName>
        <fullName evidence="2">DUF402 domain-containing protein</fullName>
    </submittedName>
</protein>
<comment type="caution">
    <text evidence="2">The sequence shown here is derived from an EMBL/GenBank/DDBJ whole genome shotgun (WGS) entry which is preliminary data.</text>
</comment>
<dbReference type="Pfam" id="PF04167">
    <property type="entry name" value="DUF402"/>
    <property type="match status" value="1"/>
</dbReference>
<proteinExistence type="predicted"/>
<dbReference type="AlphaFoldDB" id="A0A6N9H686"/>